<dbReference type="SUPFAM" id="SSF81383">
    <property type="entry name" value="F-box domain"/>
    <property type="match status" value="1"/>
</dbReference>
<dbReference type="OrthoDB" id="3174109at2759"/>
<protein>
    <recommendedName>
        <fullName evidence="2">F-box domain-containing protein</fullName>
    </recommendedName>
</protein>
<keyword evidence="4" id="KW-1185">Reference proteome</keyword>
<feature type="domain" description="F-box" evidence="2">
    <location>
        <begin position="1"/>
        <end position="45"/>
    </location>
</feature>
<dbReference type="PROSITE" id="PS50181">
    <property type="entry name" value="FBOX"/>
    <property type="match status" value="1"/>
</dbReference>
<dbReference type="AlphaFoldDB" id="A0A5C3Q6I2"/>
<feature type="region of interest" description="Disordered" evidence="1">
    <location>
        <begin position="333"/>
        <end position="358"/>
    </location>
</feature>
<proteinExistence type="predicted"/>
<feature type="compositionally biased region" description="Polar residues" evidence="1">
    <location>
        <begin position="349"/>
        <end position="358"/>
    </location>
</feature>
<evidence type="ECO:0000256" key="1">
    <source>
        <dbReference type="SAM" id="MobiDB-lite"/>
    </source>
</evidence>
<dbReference type="Proteomes" id="UP000305067">
    <property type="component" value="Unassembled WGS sequence"/>
</dbReference>
<dbReference type="InterPro" id="IPR036047">
    <property type="entry name" value="F-box-like_dom_sf"/>
</dbReference>
<dbReference type="STRING" id="1884261.A0A5C3Q6I2"/>
<organism evidence="3 4">
    <name type="scientific">Pterulicium gracile</name>
    <dbReference type="NCBI Taxonomy" id="1884261"/>
    <lineage>
        <taxon>Eukaryota</taxon>
        <taxon>Fungi</taxon>
        <taxon>Dikarya</taxon>
        <taxon>Basidiomycota</taxon>
        <taxon>Agaricomycotina</taxon>
        <taxon>Agaricomycetes</taxon>
        <taxon>Agaricomycetidae</taxon>
        <taxon>Agaricales</taxon>
        <taxon>Pleurotineae</taxon>
        <taxon>Pterulaceae</taxon>
        <taxon>Pterulicium</taxon>
    </lineage>
</organism>
<dbReference type="EMBL" id="ML178847">
    <property type="protein sequence ID" value="TFK97421.1"/>
    <property type="molecule type" value="Genomic_DNA"/>
</dbReference>
<sequence length="358" mass="40233">MLHNLPVGRLVDVLAHLDLKSILRCTQLCHLLHNVVFQTPRLRYLVLLAFHGKEESGLPMPLNIEERITTLSLHASRWESLNFASEYTIPVRNGDYWELYGNVLAQSVPNTTRIEFEQLSAPARGVVQERWSMEYLDPNARECDFIIDPAQDLLIVVGDTFTRREFVSSEEAGYRFHIRDLRTGGDHPEAIFNPALVVFSFSDPDPDVCFHLKTAGDFFGVRVEHSDDSESIDELRIWNWKTGVLHLHLTGYINEMLSFPFLSETHIVVAFQAGITDPDRNPYLKIIAFDESRSTSTGIARAQYNLALDLPAFAYSLAAGSLRLDCDGSRPRATVESAMPPARSATLHEPTSASSTCS</sequence>
<name>A0A5C3Q6I2_9AGAR</name>
<evidence type="ECO:0000259" key="2">
    <source>
        <dbReference type="PROSITE" id="PS50181"/>
    </source>
</evidence>
<evidence type="ECO:0000313" key="4">
    <source>
        <dbReference type="Proteomes" id="UP000305067"/>
    </source>
</evidence>
<gene>
    <name evidence="3" type="ORF">BDV98DRAFT_262657</name>
</gene>
<accession>A0A5C3Q6I2</accession>
<dbReference type="InterPro" id="IPR001810">
    <property type="entry name" value="F-box_dom"/>
</dbReference>
<evidence type="ECO:0000313" key="3">
    <source>
        <dbReference type="EMBL" id="TFK97421.1"/>
    </source>
</evidence>
<reference evidence="3 4" key="1">
    <citation type="journal article" date="2019" name="Nat. Ecol. Evol.">
        <title>Megaphylogeny resolves global patterns of mushroom evolution.</title>
        <authorList>
            <person name="Varga T."/>
            <person name="Krizsan K."/>
            <person name="Foldi C."/>
            <person name="Dima B."/>
            <person name="Sanchez-Garcia M."/>
            <person name="Sanchez-Ramirez S."/>
            <person name="Szollosi G.J."/>
            <person name="Szarkandi J.G."/>
            <person name="Papp V."/>
            <person name="Albert L."/>
            <person name="Andreopoulos W."/>
            <person name="Angelini C."/>
            <person name="Antonin V."/>
            <person name="Barry K.W."/>
            <person name="Bougher N.L."/>
            <person name="Buchanan P."/>
            <person name="Buyck B."/>
            <person name="Bense V."/>
            <person name="Catcheside P."/>
            <person name="Chovatia M."/>
            <person name="Cooper J."/>
            <person name="Damon W."/>
            <person name="Desjardin D."/>
            <person name="Finy P."/>
            <person name="Geml J."/>
            <person name="Haridas S."/>
            <person name="Hughes K."/>
            <person name="Justo A."/>
            <person name="Karasinski D."/>
            <person name="Kautmanova I."/>
            <person name="Kiss B."/>
            <person name="Kocsube S."/>
            <person name="Kotiranta H."/>
            <person name="LaButti K.M."/>
            <person name="Lechner B.E."/>
            <person name="Liimatainen K."/>
            <person name="Lipzen A."/>
            <person name="Lukacs Z."/>
            <person name="Mihaltcheva S."/>
            <person name="Morgado L.N."/>
            <person name="Niskanen T."/>
            <person name="Noordeloos M.E."/>
            <person name="Ohm R.A."/>
            <person name="Ortiz-Santana B."/>
            <person name="Ovrebo C."/>
            <person name="Racz N."/>
            <person name="Riley R."/>
            <person name="Savchenko A."/>
            <person name="Shiryaev A."/>
            <person name="Soop K."/>
            <person name="Spirin V."/>
            <person name="Szebenyi C."/>
            <person name="Tomsovsky M."/>
            <person name="Tulloss R.E."/>
            <person name="Uehling J."/>
            <person name="Grigoriev I.V."/>
            <person name="Vagvolgyi C."/>
            <person name="Papp T."/>
            <person name="Martin F.M."/>
            <person name="Miettinen O."/>
            <person name="Hibbett D.S."/>
            <person name="Nagy L.G."/>
        </authorList>
    </citation>
    <scope>NUCLEOTIDE SEQUENCE [LARGE SCALE GENOMIC DNA]</scope>
    <source>
        <strain evidence="3 4">CBS 309.79</strain>
    </source>
</reference>